<dbReference type="Pfam" id="PF01610">
    <property type="entry name" value="DDE_Tnp_ISL3"/>
    <property type="match status" value="1"/>
</dbReference>
<evidence type="ECO:0000259" key="1">
    <source>
        <dbReference type="Pfam" id="PF01610"/>
    </source>
</evidence>
<dbReference type="PANTHER" id="PTHR33498">
    <property type="entry name" value="TRANSPOSASE FOR INSERTION SEQUENCE ELEMENT IS1557"/>
    <property type="match status" value="1"/>
</dbReference>
<accession>A0AAW6B5I7</accession>
<sequence length="461" mass="54074">MCNYSKSLKITLQITDKNIKILDKTDEIEINGCKHLVYYGVLEASSNFCPYCQKCKIINNGYRKVKVKMPSISDKPAILYLNKHRFICRGCRKSFTAETTEVRKNSNTSKNLRAGIIKRLSKENTLKEIAESCAVSTNTVLRIQCDLSKTLERPKTLSVCMCFDEVSSTSDSISKMSFVYADALTHKIQNILQGRTNKIIKDYFLYYSYQERCKVKAVVIDMNSGYKSIIRELFPNAKIVIDRFHIVQLVNRAFNKYRVSFMNSIKDKNKELYRQLKCYWKNLLTSYNELDNGTHKKFKYFKYITTEQDIVNYLIKQDSQLYKCYWLIQDLREALEKDDFDSFKALINDKSTLPRYMFTAIKTLRKYKRQIKNTMYYNGLSNGPLEGINNKIKVIKRISYGYKSFSNFKAKILLIFSLFTPSETNKKPRYSKEERQAVLAKKKEIRLKRKNRKKAILLNIA</sequence>
<feature type="domain" description="Transposase IS204/IS1001/IS1096/IS1165 DDE" evidence="1">
    <location>
        <begin position="162"/>
        <end position="412"/>
    </location>
</feature>
<gene>
    <name evidence="3" type="ORF">PNO30_07105</name>
</gene>
<evidence type="ECO:0000259" key="2">
    <source>
        <dbReference type="Pfam" id="PF14690"/>
    </source>
</evidence>
<dbReference type="RefSeq" id="WP_271987696.1">
    <property type="nucleotide sequence ID" value="NZ_JAQMFS010000089.1"/>
</dbReference>
<dbReference type="Pfam" id="PF14690">
    <property type="entry name" value="Zn_ribbon_ISL3"/>
    <property type="match status" value="1"/>
</dbReference>
<protein>
    <submittedName>
        <fullName evidence="3">ISL3 family transposase</fullName>
    </submittedName>
</protein>
<proteinExistence type="predicted"/>
<dbReference type="InterPro" id="IPR029261">
    <property type="entry name" value="Transposase_Znf"/>
</dbReference>
<name>A0AAW6B5I7_9BACL</name>
<dbReference type="NCBIfam" id="NF033550">
    <property type="entry name" value="transpos_ISL3"/>
    <property type="match status" value="1"/>
</dbReference>
<evidence type="ECO:0000313" key="3">
    <source>
        <dbReference type="EMBL" id="MDB6186531.1"/>
    </source>
</evidence>
<dbReference type="InterPro" id="IPR002560">
    <property type="entry name" value="Transposase_DDE"/>
</dbReference>
<dbReference type="InterPro" id="IPR047951">
    <property type="entry name" value="Transpos_ISL3"/>
</dbReference>
<dbReference type="EMBL" id="JAQMFS010000089">
    <property type="protein sequence ID" value="MDB6186531.1"/>
    <property type="molecule type" value="Genomic_DNA"/>
</dbReference>
<feature type="domain" description="Transposase IS204/IS1001/IS1096/IS1165 zinc-finger" evidence="2">
    <location>
        <begin position="48"/>
        <end position="91"/>
    </location>
</feature>
<dbReference type="Proteomes" id="UP001212217">
    <property type="component" value="Unassembled WGS sequence"/>
</dbReference>
<evidence type="ECO:0000313" key="4">
    <source>
        <dbReference type="Proteomes" id="UP001212217"/>
    </source>
</evidence>
<dbReference type="PANTHER" id="PTHR33498:SF1">
    <property type="entry name" value="TRANSPOSASE FOR INSERTION SEQUENCE ELEMENT IS1557"/>
    <property type="match status" value="1"/>
</dbReference>
<dbReference type="AlphaFoldDB" id="A0AAW6B5I7"/>
<reference evidence="3" key="1">
    <citation type="submission" date="2023-08" db="EMBL/GenBank/DDBJ databases">
        <title>Dental plaque isolates bound by oral lectin ZG16B.</title>
        <authorList>
            <person name="Ghosh S."/>
        </authorList>
    </citation>
    <scope>NUCLEOTIDE SEQUENCE</scope>
    <source>
        <strain evidence="3">DP3_5B</strain>
    </source>
</reference>
<organism evidence="3 4">
    <name type="scientific">Gemella haemolysans</name>
    <dbReference type="NCBI Taxonomy" id="1379"/>
    <lineage>
        <taxon>Bacteria</taxon>
        <taxon>Bacillati</taxon>
        <taxon>Bacillota</taxon>
        <taxon>Bacilli</taxon>
        <taxon>Bacillales</taxon>
        <taxon>Gemellaceae</taxon>
        <taxon>Gemella</taxon>
    </lineage>
</organism>
<comment type="caution">
    <text evidence="3">The sequence shown here is derived from an EMBL/GenBank/DDBJ whole genome shotgun (WGS) entry which is preliminary data.</text>
</comment>